<sequence>MHTLFTKPGAFRTYVAGSPSIHWSRRIILDEEWQFASRLEHERMDVQVLLAVGELEKSHKSGLPRTRRSLRTACPTWPAAVCRWSSRSLKAKTTYQYCLP</sequence>
<organism evidence="1 2">
    <name type="scientific">Bacillus thermozeamaize</name>
    <dbReference type="NCBI Taxonomy" id="230954"/>
    <lineage>
        <taxon>Bacteria</taxon>
        <taxon>Bacillati</taxon>
        <taxon>Bacillota</taxon>
        <taxon>Bacilli</taxon>
        <taxon>Bacillales</taxon>
        <taxon>Bacillaceae</taxon>
        <taxon>Bacillus</taxon>
    </lineage>
</organism>
<dbReference type="Gene3D" id="3.40.50.1820">
    <property type="entry name" value="alpha/beta hydrolase"/>
    <property type="match status" value="1"/>
</dbReference>
<comment type="caution">
    <text evidence="1">The sequence shown here is derived from an EMBL/GenBank/DDBJ whole genome shotgun (WGS) entry which is preliminary data.</text>
</comment>
<proteinExistence type="predicted"/>
<name>A0A1Y3PKU8_9BACI</name>
<dbReference type="AlphaFoldDB" id="A0A1Y3PKU8"/>
<evidence type="ECO:0000313" key="1">
    <source>
        <dbReference type="EMBL" id="OUM86767.1"/>
    </source>
</evidence>
<accession>A0A1Y3PKU8</accession>
<protein>
    <submittedName>
        <fullName evidence="1">Uncharacterized protein</fullName>
    </submittedName>
</protein>
<gene>
    <name evidence="1" type="ORF">BAA01_04030</name>
</gene>
<dbReference type="Proteomes" id="UP000196475">
    <property type="component" value="Unassembled WGS sequence"/>
</dbReference>
<reference evidence="2" key="1">
    <citation type="submission" date="2016-06" db="EMBL/GenBank/DDBJ databases">
        <authorList>
            <person name="Nascimento L."/>
            <person name="Pereira R.V."/>
            <person name="Martins L.F."/>
            <person name="Quaggio R.B."/>
            <person name="Silva A.M."/>
            <person name="Setubal J.C."/>
        </authorList>
    </citation>
    <scope>NUCLEOTIDE SEQUENCE [LARGE SCALE GENOMIC DNA]</scope>
</reference>
<evidence type="ECO:0000313" key="2">
    <source>
        <dbReference type="Proteomes" id="UP000196475"/>
    </source>
</evidence>
<dbReference type="EMBL" id="LZRT01000086">
    <property type="protein sequence ID" value="OUM86767.1"/>
    <property type="molecule type" value="Genomic_DNA"/>
</dbReference>
<dbReference type="SUPFAM" id="SSF53474">
    <property type="entry name" value="alpha/beta-Hydrolases"/>
    <property type="match status" value="1"/>
</dbReference>
<dbReference type="InterPro" id="IPR029058">
    <property type="entry name" value="AB_hydrolase_fold"/>
</dbReference>